<keyword evidence="1" id="KW-0472">Membrane</keyword>
<dbReference type="RefSeq" id="XP_031569334.1">
    <property type="nucleotide sequence ID" value="XM_031713474.1"/>
</dbReference>
<evidence type="ECO:0000313" key="3">
    <source>
        <dbReference type="RefSeq" id="XP_031569334.1"/>
    </source>
</evidence>
<feature type="transmembrane region" description="Helical" evidence="1">
    <location>
        <begin position="88"/>
        <end position="108"/>
    </location>
</feature>
<sequence>MLSNSSNLGCHDVAAPQYHSQKRRTLVYIIDVIPSAPPLYPELPKEPNEMNAKNFRLNKANLILAYLEGQTKHYEKVRKKYVRARSTLHKIAITSGSISVVLKGSGVATSLAGLGIIVGVPLAGVGAACGIISAVATGIMKKLSTKISKHDTTIALSRAKVNTITDLVSKALRDRKIDDIEFSLILAEEDKYEKLKTDMRNKKTVVKDLSEESRKKIYQEAKEELQRKLAQ</sequence>
<dbReference type="KEGG" id="aten:116303863"/>
<evidence type="ECO:0000313" key="2">
    <source>
        <dbReference type="Proteomes" id="UP000515163"/>
    </source>
</evidence>
<dbReference type="OrthoDB" id="5974958at2759"/>
<evidence type="ECO:0000256" key="1">
    <source>
        <dbReference type="SAM" id="Phobius"/>
    </source>
</evidence>
<dbReference type="InParanoid" id="A0A6P8IQW6"/>
<organism evidence="2 3">
    <name type="scientific">Actinia tenebrosa</name>
    <name type="common">Australian red waratah sea anemone</name>
    <dbReference type="NCBI Taxonomy" id="6105"/>
    <lineage>
        <taxon>Eukaryota</taxon>
        <taxon>Metazoa</taxon>
        <taxon>Cnidaria</taxon>
        <taxon>Anthozoa</taxon>
        <taxon>Hexacorallia</taxon>
        <taxon>Actiniaria</taxon>
        <taxon>Actiniidae</taxon>
        <taxon>Actinia</taxon>
    </lineage>
</organism>
<name>A0A6P8IQW6_ACTTE</name>
<keyword evidence="1" id="KW-0812">Transmembrane</keyword>
<keyword evidence="2" id="KW-1185">Reference proteome</keyword>
<reference evidence="3" key="1">
    <citation type="submission" date="2025-08" db="UniProtKB">
        <authorList>
            <consortium name="RefSeq"/>
        </authorList>
    </citation>
    <scope>IDENTIFICATION</scope>
    <source>
        <tissue evidence="3">Tentacle</tissue>
    </source>
</reference>
<feature type="transmembrane region" description="Helical" evidence="1">
    <location>
        <begin position="114"/>
        <end position="139"/>
    </location>
</feature>
<dbReference type="AlphaFoldDB" id="A0A6P8IQW6"/>
<dbReference type="GeneID" id="116303863"/>
<proteinExistence type="predicted"/>
<dbReference type="Proteomes" id="UP000515163">
    <property type="component" value="Unplaced"/>
</dbReference>
<gene>
    <name evidence="3" type="primary">LOC116303863</name>
</gene>
<keyword evidence="1" id="KW-1133">Transmembrane helix</keyword>
<protein>
    <submittedName>
        <fullName evidence="3">Uncharacterized protein LOC116303863</fullName>
    </submittedName>
</protein>
<accession>A0A6P8IQW6</accession>